<feature type="transmembrane region" description="Helical" evidence="1">
    <location>
        <begin position="20"/>
        <end position="37"/>
    </location>
</feature>
<protein>
    <recommendedName>
        <fullName evidence="2">EamA domain-containing protein</fullName>
    </recommendedName>
</protein>
<dbReference type="SUPFAM" id="SSF103481">
    <property type="entry name" value="Multidrug resistance efflux transporter EmrE"/>
    <property type="match status" value="1"/>
</dbReference>
<feature type="transmembrane region" description="Helical" evidence="1">
    <location>
        <begin position="44"/>
        <end position="63"/>
    </location>
</feature>
<dbReference type="InterPro" id="IPR000620">
    <property type="entry name" value="EamA_dom"/>
</dbReference>
<evidence type="ECO:0000313" key="3">
    <source>
        <dbReference type="EMBL" id="SMH72394.1"/>
    </source>
</evidence>
<keyword evidence="1" id="KW-0812">Transmembrane</keyword>
<sequence length="130" mass="14632">MAPTLLLMDLTKTTASDASILLNGETVFIVLFAILLFKEKLEPLGYLVIILVLIDVIVITTNLEFSNFLSDLKKEGNLLILSAAICYALDNNLSRIVSHRVDISRLVRLRSIIRAAYSLLLYCYQRYPPT</sequence>
<dbReference type="AlphaFoldDB" id="A0A2H1FI35"/>
<keyword evidence="1" id="KW-1133">Transmembrane helix</keyword>
<proteinExistence type="predicted"/>
<dbReference type="Pfam" id="PF00892">
    <property type="entry name" value="EamA"/>
    <property type="match status" value="1"/>
</dbReference>
<evidence type="ECO:0000256" key="1">
    <source>
        <dbReference type="SAM" id="Phobius"/>
    </source>
</evidence>
<reference evidence="4" key="1">
    <citation type="submission" date="2017-03" db="EMBL/GenBank/DDBJ databases">
        <authorList>
            <person name="Herbold C."/>
        </authorList>
    </citation>
    <scope>NUCLEOTIDE SEQUENCE [LARGE SCALE GENOMIC DNA]</scope>
</reference>
<dbReference type="RefSeq" id="WP_394336726.1">
    <property type="nucleotide sequence ID" value="NZ_LT841358.1"/>
</dbReference>
<keyword evidence="1" id="KW-0472">Membrane</keyword>
<keyword evidence="4" id="KW-1185">Reference proteome</keyword>
<gene>
    <name evidence="3" type="ORF">NCS_30234</name>
</gene>
<dbReference type="EMBL" id="LT841358">
    <property type="protein sequence ID" value="SMH72394.1"/>
    <property type="molecule type" value="Genomic_DNA"/>
</dbReference>
<accession>A0A2H1FI35</accession>
<dbReference type="InterPro" id="IPR037185">
    <property type="entry name" value="EmrE-like"/>
</dbReference>
<organism evidence="3 4">
    <name type="scientific">Candidatus Nitrosotalea okcheonensis</name>
    <dbReference type="NCBI Taxonomy" id="1903276"/>
    <lineage>
        <taxon>Archaea</taxon>
        <taxon>Nitrososphaerota</taxon>
        <taxon>Nitrososphaeria</taxon>
        <taxon>Nitrosotaleales</taxon>
        <taxon>Nitrosotaleaceae</taxon>
        <taxon>Nitrosotalea</taxon>
    </lineage>
</organism>
<evidence type="ECO:0000313" key="4">
    <source>
        <dbReference type="Proteomes" id="UP000230607"/>
    </source>
</evidence>
<dbReference type="Proteomes" id="UP000230607">
    <property type="component" value="Chromosome 1"/>
</dbReference>
<feature type="domain" description="EamA" evidence="2">
    <location>
        <begin position="4"/>
        <end position="60"/>
    </location>
</feature>
<evidence type="ECO:0000259" key="2">
    <source>
        <dbReference type="Pfam" id="PF00892"/>
    </source>
</evidence>
<dbReference type="GO" id="GO:0016020">
    <property type="term" value="C:membrane"/>
    <property type="evidence" value="ECO:0007669"/>
    <property type="project" value="InterPro"/>
</dbReference>
<name>A0A2H1FI35_9ARCH</name>